<keyword evidence="2" id="KW-0732">Signal</keyword>
<feature type="region of interest" description="Disordered" evidence="1">
    <location>
        <begin position="47"/>
        <end position="69"/>
    </location>
</feature>
<sequence>MRWAAIGGAVLLPLLLGGCTNELARDPLAAQYYSDPAYGGRRRAFQPRPEAFGPPTIAPGTSRGWGGLF</sequence>
<feature type="chain" id="PRO_5046234555" evidence="2">
    <location>
        <begin position="25"/>
        <end position="69"/>
    </location>
</feature>
<proteinExistence type="predicted"/>
<keyword evidence="4" id="KW-1185">Reference proteome</keyword>
<evidence type="ECO:0000313" key="3">
    <source>
        <dbReference type="EMBL" id="MDO9714306.1"/>
    </source>
</evidence>
<comment type="caution">
    <text evidence="3">The sequence shown here is derived from an EMBL/GenBank/DDBJ whole genome shotgun (WGS) entry which is preliminary data.</text>
</comment>
<name>A0ABT9EDK1_9PROT</name>
<dbReference type="Proteomes" id="UP001243009">
    <property type="component" value="Unassembled WGS sequence"/>
</dbReference>
<evidence type="ECO:0000313" key="4">
    <source>
        <dbReference type="Proteomes" id="UP001243009"/>
    </source>
</evidence>
<feature type="signal peptide" evidence="2">
    <location>
        <begin position="1"/>
        <end position="24"/>
    </location>
</feature>
<dbReference type="RefSeq" id="WP_305109140.1">
    <property type="nucleotide sequence ID" value="NZ_JAUTWS010000208.1"/>
</dbReference>
<reference evidence="3 4" key="1">
    <citation type="submission" date="2023-08" db="EMBL/GenBank/DDBJ databases">
        <title>The draft genome sequence of Paracraurococcus sp. LOR1-02.</title>
        <authorList>
            <person name="Kingkaew E."/>
            <person name="Tanasupawat S."/>
        </authorList>
    </citation>
    <scope>NUCLEOTIDE SEQUENCE [LARGE SCALE GENOMIC DNA]</scope>
    <source>
        <strain evidence="3 4">LOR1-02</strain>
    </source>
</reference>
<organism evidence="3 4">
    <name type="scientific">Paracraurococcus lichenis</name>
    <dbReference type="NCBI Taxonomy" id="3064888"/>
    <lineage>
        <taxon>Bacteria</taxon>
        <taxon>Pseudomonadati</taxon>
        <taxon>Pseudomonadota</taxon>
        <taxon>Alphaproteobacteria</taxon>
        <taxon>Acetobacterales</taxon>
        <taxon>Roseomonadaceae</taxon>
        <taxon>Paracraurococcus</taxon>
    </lineage>
</organism>
<evidence type="ECO:0000256" key="2">
    <source>
        <dbReference type="SAM" id="SignalP"/>
    </source>
</evidence>
<protein>
    <submittedName>
        <fullName evidence="3">Uncharacterized protein</fullName>
    </submittedName>
</protein>
<gene>
    <name evidence="3" type="ORF">Q7A36_38800</name>
</gene>
<accession>A0ABT9EDK1</accession>
<dbReference type="PROSITE" id="PS51257">
    <property type="entry name" value="PROKAR_LIPOPROTEIN"/>
    <property type="match status" value="1"/>
</dbReference>
<evidence type="ECO:0000256" key="1">
    <source>
        <dbReference type="SAM" id="MobiDB-lite"/>
    </source>
</evidence>
<dbReference type="EMBL" id="JAUTWS010000208">
    <property type="protein sequence ID" value="MDO9714306.1"/>
    <property type="molecule type" value="Genomic_DNA"/>
</dbReference>